<feature type="region of interest" description="Disordered" evidence="1">
    <location>
        <begin position="111"/>
        <end position="169"/>
    </location>
</feature>
<feature type="compositionally biased region" description="Basic residues" evidence="1">
    <location>
        <begin position="122"/>
        <end position="139"/>
    </location>
</feature>
<dbReference type="GO" id="GO:0032797">
    <property type="term" value="C:SMN complex"/>
    <property type="evidence" value="ECO:0007669"/>
    <property type="project" value="InterPro"/>
</dbReference>
<proteinExistence type="predicted"/>
<protein>
    <recommendedName>
        <fullName evidence="4">Gem-associated protein 8</fullName>
    </recommendedName>
</protein>
<name>V4AFC2_LOTGI</name>
<dbReference type="RefSeq" id="XP_009057363.1">
    <property type="nucleotide sequence ID" value="XM_009059115.1"/>
</dbReference>
<evidence type="ECO:0008006" key="4">
    <source>
        <dbReference type="Google" id="ProtNLM"/>
    </source>
</evidence>
<dbReference type="CTD" id="20249224"/>
<dbReference type="Pfam" id="PF15348">
    <property type="entry name" value="GEMIN8"/>
    <property type="match status" value="1"/>
</dbReference>
<dbReference type="GeneID" id="20249224"/>
<organism evidence="2 3">
    <name type="scientific">Lottia gigantea</name>
    <name type="common">Giant owl limpet</name>
    <dbReference type="NCBI Taxonomy" id="225164"/>
    <lineage>
        <taxon>Eukaryota</taxon>
        <taxon>Metazoa</taxon>
        <taxon>Spiralia</taxon>
        <taxon>Lophotrochozoa</taxon>
        <taxon>Mollusca</taxon>
        <taxon>Gastropoda</taxon>
        <taxon>Patellogastropoda</taxon>
        <taxon>Lottioidea</taxon>
        <taxon>Lottiidae</taxon>
        <taxon>Lottia</taxon>
    </lineage>
</organism>
<evidence type="ECO:0000256" key="1">
    <source>
        <dbReference type="SAM" id="MobiDB-lite"/>
    </source>
</evidence>
<feature type="region of interest" description="Disordered" evidence="1">
    <location>
        <begin position="1"/>
        <end position="22"/>
    </location>
</feature>
<dbReference type="InterPro" id="IPR034754">
    <property type="entry name" value="GEMIN8"/>
</dbReference>
<accession>V4AFC2</accession>
<dbReference type="STRING" id="225164.V4AFC2"/>
<feature type="compositionally biased region" description="Low complexity" evidence="1">
    <location>
        <begin position="40"/>
        <end position="59"/>
    </location>
</feature>
<feature type="region of interest" description="Disordered" evidence="1">
    <location>
        <begin position="36"/>
        <end position="66"/>
    </location>
</feature>
<dbReference type="AlphaFoldDB" id="V4AFC2"/>
<evidence type="ECO:0000313" key="2">
    <source>
        <dbReference type="EMBL" id="ESO92061.1"/>
    </source>
</evidence>
<evidence type="ECO:0000313" key="3">
    <source>
        <dbReference type="Proteomes" id="UP000030746"/>
    </source>
</evidence>
<reference evidence="2 3" key="1">
    <citation type="journal article" date="2013" name="Nature">
        <title>Insights into bilaterian evolution from three spiralian genomes.</title>
        <authorList>
            <person name="Simakov O."/>
            <person name="Marletaz F."/>
            <person name="Cho S.J."/>
            <person name="Edsinger-Gonzales E."/>
            <person name="Havlak P."/>
            <person name="Hellsten U."/>
            <person name="Kuo D.H."/>
            <person name="Larsson T."/>
            <person name="Lv J."/>
            <person name="Arendt D."/>
            <person name="Savage R."/>
            <person name="Osoegawa K."/>
            <person name="de Jong P."/>
            <person name="Grimwood J."/>
            <person name="Chapman J.A."/>
            <person name="Shapiro H."/>
            <person name="Aerts A."/>
            <person name="Otillar R.P."/>
            <person name="Terry A.Y."/>
            <person name="Boore J.L."/>
            <person name="Grigoriev I.V."/>
            <person name="Lindberg D.R."/>
            <person name="Seaver E.C."/>
            <person name="Weisblat D.A."/>
            <person name="Putnam N.H."/>
            <person name="Rokhsar D.S."/>
        </authorList>
    </citation>
    <scope>NUCLEOTIDE SEQUENCE [LARGE SCALE GENOMIC DNA]</scope>
</reference>
<dbReference type="Proteomes" id="UP000030746">
    <property type="component" value="Unassembled WGS sequence"/>
</dbReference>
<feature type="compositionally biased region" description="Polar residues" evidence="1">
    <location>
        <begin position="7"/>
        <end position="22"/>
    </location>
</feature>
<dbReference type="PANTHER" id="PTHR16238">
    <property type="entry name" value="GEM-ASSOCIATED PROTEIN 8"/>
    <property type="match status" value="1"/>
</dbReference>
<dbReference type="HOGENOM" id="CLU_073610_0_0_1"/>
<dbReference type="KEGG" id="lgi:LOTGIDRAFT_233316"/>
<gene>
    <name evidence="2" type="ORF">LOTGIDRAFT_233316</name>
</gene>
<dbReference type="OMA" id="QYFAHTE"/>
<sequence length="293" mass="33839">MADCELESNSTSADTSLDSESEFTCVTETQCEISEDQLNSDSVVTSSNTESSTNEPSRSTKVKGREVPDMTSQYWYTASCFDRYWKHYRRVMTWYGKHLQVYHNLQHRYSAHTANNSAPNRPKSKKKRKRRLQKQRSRKLRVDLSPSNTDRSSTQEEKPHGNAEEPMSVEADALGDELVETEEYEMEITDEMLEFFAKSQQHRKDRDSKDNQNGKATEMVNIEDAHKPFRTVEPPKERPGVRRTAEMKLLYGKGAAMIHGMETALKMSYDRNLDVKQPKVWPNIPLRIVFADT</sequence>
<dbReference type="OrthoDB" id="5989213at2759"/>
<dbReference type="EMBL" id="KB202163">
    <property type="protein sequence ID" value="ESO92061.1"/>
    <property type="molecule type" value="Genomic_DNA"/>
</dbReference>
<keyword evidence="3" id="KW-1185">Reference proteome</keyword>
<dbReference type="PANTHER" id="PTHR16238:SF7">
    <property type="entry name" value="GEM-ASSOCIATED PROTEIN 8"/>
    <property type="match status" value="1"/>
</dbReference>
<feature type="compositionally biased region" description="Basic and acidic residues" evidence="1">
    <location>
        <begin position="153"/>
        <end position="163"/>
    </location>
</feature>
<dbReference type="GO" id="GO:0000387">
    <property type="term" value="P:spliceosomal snRNP assembly"/>
    <property type="evidence" value="ECO:0007669"/>
    <property type="project" value="InterPro"/>
</dbReference>